<gene>
    <name evidence="11" type="ORF">SAMN05421512_108207</name>
</gene>
<feature type="domain" description="Tripartite ATP-independent periplasmic transporters DctQ component" evidence="10">
    <location>
        <begin position="27"/>
        <end position="154"/>
    </location>
</feature>
<feature type="transmembrane region" description="Helical" evidence="9">
    <location>
        <begin position="50"/>
        <end position="68"/>
    </location>
</feature>
<keyword evidence="7 9" id="KW-0472">Membrane</keyword>
<keyword evidence="2 9" id="KW-0813">Transport</keyword>
<comment type="function">
    <text evidence="9">Part of the tripartite ATP-independent periplasmic (TRAP) transport system.</text>
</comment>
<protein>
    <recommendedName>
        <fullName evidence="9">TRAP transporter small permease protein</fullName>
    </recommendedName>
</protein>
<keyword evidence="12" id="KW-1185">Reference proteome</keyword>
<comment type="subunit">
    <text evidence="9">The complex comprises the extracytoplasmic solute receptor protein and the two transmembrane proteins.</text>
</comment>
<dbReference type="InterPro" id="IPR055348">
    <property type="entry name" value="DctQ"/>
</dbReference>
<evidence type="ECO:0000259" key="10">
    <source>
        <dbReference type="Pfam" id="PF04290"/>
    </source>
</evidence>
<dbReference type="AlphaFoldDB" id="A0A285T4T3"/>
<evidence type="ECO:0000256" key="7">
    <source>
        <dbReference type="ARBA" id="ARBA00023136"/>
    </source>
</evidence>
<evidence type="ECO:0000256" key="3">
    <source>
        <dbReference type="ARBA" id="ARBA00022475"/>
    </source>
</evidence>
<proteinExistence type="inferred from homology"/>
<evidence type="ECO:0000256" key="2">
    <source>
        <dbReference type="ARBA" id="ARBA00022448"/>
    </source>
</evidence>
<accession>A0A285T4T3</accession>
<comment type="subcellular location">
    <subcellularLocation>
        <location evidence="1 9">Cell inner membrane</location>
        <topology evidence="1 9">Multi-pass membrane protein</topology>
    </subcellularLocation>
</comment>
<dbReference type="STRING" id="538381.GCA_001696535_03053"/>
<evidence type="ECO:0000256" key="1">
    <source>
        <dbReference type="ARBA" id="ARBA00004429"/>
    </source>
</evidence>
<evidence type="ECO:0000313" key="12">
    <source>
        <dbReference type="Proteomes" id="UP000219331"/>
    </source>
</evidence>
<dbReference type="EMBL" id="OBML01000008">
    <property type="protein sequence ID" value="SOC16010.1"/>
    <property type="molecule type" value="Genomic_DNA"/>
</dbReference>
<evidence type="ECO:0000256" key="4">
    <source>
        <dbReference type="ARBA" id="ARBA00022519"/>
    </source>
</evidence>
<dbReference type="GO" id="GO:0015740">
    <property type="term" value="P:C4-dicarboxylate transport"/>
    <property type="evidence" value="ECO:0007669"/>
    <property type="project" value="TreeGrafter"/>
</dbReference>
<evidence type="ECO:0000313" key="11">
    <source>
        <dbReference type="EMBL" id="SOC16010.1"/>
    </source>
</evidence>
<evidence type="ECO:0000256" key="6">
    <source>
        <dbReference type="ARBA" id="ARBA00022989"/>
    </source>
</evidence>
<keyword evidence="4 9" id="KW-0997">Cell inner membrane</keyword>
<dbReference type="GO" id="GO:0005886">
    <property type="term" value="C:plasma membrane"/>
    <property type="evidence" value="ECO:0007669"/>
    <property type="project" value="UniProtKB-SubCell"/>
</dbReference>
<feature type="transmembrane region" description="Helical" evidence="9">
    <location>
        <begin position="89"/>
        <end position="113"/>
    </location>
</feature>
<dbReference type="InterPro" id="IPR007387">
    <property type="entry name" value="TRAP_DctQ"/>
</dbReference>
<dbReference type="Proteomes" id="UP000219331">
    <property type="component" value="Unassembled WGS sequence"/>
</dbReference>
<reference evidence="11 12" key="1">
    <citation type="submission" date="2017-08" db="EMBL/GenBank/DDBJ databases">
        <authorList>
            <person name="de Groot N.N."/>
        </authorList>
    </citation>
    <scope>NUCLEOTIDE SEQUENCE [LARGE SCALE GENOMIC DNA]</scope>
    <source>
        <strain evidence="11 12">USBA 352</strain>
    </source>
</reference>
<organism evidence="11 12">
    <name type="scientific">Stappia indica</name>
    <dbReference type="NCBI Taxonomy" id="538381"/>
    <lineage>
        <taxon>Bacteria</taxon>
        <taxon>Pseudomonadati</taxon>
        <taxon>Pseudomonadota</taxon>
        <taxon>Alphaproteobacteria</taxon>
        <taxon>Hyphomicrobiales</taxon>
        <taxon>Stappiaceae</taxon>
        <taxon>Stappia</taxon>
    </lineage>
</organism>
<keyword evidence="3" id="KW-1003">Cell membrane</keyword>
<dbReference type="PANTHER" id="PTHR35011:SF10">
    <property type="entry name" value="TRAP TRANSPORTER SMALL PERMEASE PROTEIN"/>
    <property type="match status" value="1"/>
</dbReference>
<keyword evidence="5 9" id="KW-0812">Transmembrane</keyword>
<dbReference type="OrthoDB" id="7159137at2"/>
<dbReference type="Pfam" id="PF04290">
    <property type="entry name" value="DctQ"/>
    <property type="match status" value="1"/>
</dbReference>
<evidence type="ECO:0000256" key="5">
    <source>
        <dbReference type="ARBA" id="ARBA00022692"/>
    </source>
</evidence>
<dbReference type="PANTHER" id="PTHR35011">
    <property type="entry name" value="2,3-DIKETO-L-GULONATE TRAP TRANSPORTER SMALL PERMEASE PROTEIN YIAM"/>
    <property type="match status" value="1"/>
</dbReference>
<feature type="transmembrane region" description="Helical" evidence="9">
    <location>
        <begin position="125"/>
        <end position="151"/>
    </location>
</feature>
<evidence type="ECO:0000256" key="9">
    <source>
        <dbReference type="RuleBase" id="RU369079"/>
    </source>
</evidence>
<feature type="transmembrane region" description="Helical" evidence="9">
    <location>
        <begin position="12"/>
        <end position="38"/>
    </location>
</feature>
<comment type="similarity">
    <text evidence="8 9">Belongs to the TRAP transporter small permease family.</text>
</comment>
<keyword evidence="6 9" id="KW-1133">Transmembrane helix</keyword>
<dbReference type="RefSeq" id="WP_097175590.1">
    <property type="nucleotide sequence ID" value="NZ_OBML01000008.1"/>
</dbReference>
<sequence>MSFYINAVSAVSRFFGLIAMVLTGSAALVVTHMVIVRYFLGGSTVWQTEYVIYALVAATFLGSPYVLLNKGHVNVDLLQLRAGPVPRRIMQTLSALAGIAFCALLAWSGWIYFHEAWSYGWRTSTVWAIPLWIPLLPLPVGVGLMVLQYIAEIMKIHGGAR</sequence>
<evidence type="ECO:0000256" key="8">
    <source>
        <dbReference type="ARBA" id="ARBA00038436"/>
    </source>
</evidence>
<dbReference type="GO" id="GO:0022857">
    <property type="term" value="F:transmembrane transporter activity"/>
    <property type="evidence" value="ECO:0007669"/>
    <property type="project" value="UniProtKB-UniRule"/>
</dbReference>
<name>A0A285T4T3_9HYPH</name>